<comment type="caution">
    <text evidence="8">The sequence shown here is derived from an EMBL/GenBank/DDBJ whole genome shotgun (WGS) entry which is preliminary data.</text>
</comment>
<dbReference type="PROSITE" id="PS00518">
    <property type="entry name" value="ZF_RING_1"/>
    <property type="match status" value="1"/>
</dbReference>
<evidence type="ECO:0000256" key="2">
    <source>
        <dbReference type="ARBA" id="ARBA00022771"/>
    </source>
</evidence>
<dbReference type="InParanoid" id="A0A1X2HJV1"/>
<feature type="domain" description="SPX" evidence="7">
    <location>
        <begin position="1"/>
        <end position="377"/>
    </location>
</feature>
<dbReference type="STRING" id="13706.A0A1X2HJV1"/>
<evidence type="ECO:0000256" key="1">
    <source>
        <dbReference type="ARBA" id="ARBA00022723"/>
    </source>
</evidence>
<keyword evidence="3" id="KW-0862">Zinc</keyword>
<dbReference type="Pfam" id="PF03105">
    <property type="entry name" value="SPX"/>
    <property type="match status" value="1"/>
</dbReference>
<dbReference type="GO" id="GO:0008270">
    <property type="term" value="F:zinc ion binding"/>
    <property type="evidence" value="ECO:0007669"/>
    <property type="project" value="UniProtKB-KW"/>
</dbReference>
<dbReference type="OMA" id="PYLIQYK"/>
<dbReference type="Pfam" id="PF00097">
    <property type="entry name" value="zf-C3HC4"/>
    <property type="match status" value="1"/>
</dbReference>
<dbReference type="SMART" id="SM00184">
    <property type="entry name" value="RING"/>
    <property type="match status" value="1"/>
</dbReference>
<feature type="region of interest" description="Disordered" evidence="5">
    <location>
        <begin position="160"/>
        <end position="189"/>
    </location>
</feature>
<evidence type="ECO:0000256" key="5">
    <source>
        <dbReference type="SAM" id="MobiDB-lite"/>
    </source>
</evidence>
<accession>A0A1X2HJV1</accession>
<dbReference type="SUPFAM" id="SSF57850">
    <property type="entry name" value="RING/U-box"/>
    <property type="match status" value="1"/>
</dbReference>
<dbReference type="Proteomes" id="UP000242180">
    <property type="component" value="Unassembled WGS sequence"/>
</dbReference>
<keyword evidence="1" id="KW-0479">Metal-binding</keyword>
<dbReference type="PROSITE" id="PS50089">
    <property type="entry name" value="ZF_RING_2"/>
    <property type="match status" value="1"/>
</dbReference>
<dbReference type="InterPro" id="IPR004331">
    <property type="entry name" value="SPX_dom"/>
</dbReference>
<dbReference type="InterPro" id="IPR017907">
    <property type="entry name" value="Znf_RING_CS"/>
</dbReference>
<dbReference type="AlphaFoldDB" id="A0A1X2HJV1"/>
<evidence type="ECO:0000313" key="8">
    <source>
        <dbReference type="EMBL" id="ORY99328.1"/>
    </source>
</evidence>
<dbReference type="OrthoDB" id="5588846at2759"/>
<evidence type="ECO:0000259" key="7">
    <source>
        <dbReference type="PROSITE" id="PS51382"/>
    </source>
</evidence>
<name>A0A1X2HJV1_SYNRA</name>
<evidence type="ECO:0000256" key="3">
    <source>
        <dbReference type="ARBA" id="ARBA00022833"/>
    </source>
</evidence>
<dbReference type="PANTHER" id="PTHR23327">
    <property type="entry name" value="RING FINGER PROTEIN 127"/>
    <property type="match status" value="1"/>
</dbReference>
<reference evidence="8 9" key="1">
    <citation type="submission" date="2016-07" db="EMBL/GenBank/DDBJ databases">
        <title>Pervasive Adenine N6-methylation of Active Genes in Fungi.</title>
        <authorList>
            <consortium name="DOE Joint Genome Institute"/>
            <person name="Mondo S.J."/>
            <person name="Dannebaum R.O."/>
            <person name="Kuo R.C."/>
            <person name="Labutti K."/>
            <person name="Haridas S."/>
            <person name="Kuo A."/>
            <person name="Salamov A."/>
            <person name="Ahrendt S.R."/>
            <person name="Lipzen A."/>
            <person name="Sullivan W."/>
            <person name="Andreopoulos W.B."/>
            <person name="Clum A."/>
            <person name="Lindquist E."/>
            <person name="Daum C."/>
            <person name="Ramamoorthy G.K."/>
            <person name="Gryganskyi A."/>
            <person name="Culley D."/>
            <person name="Magnuson J.K."/>
            <person name="James T.Y."/>
            <person name="O'Malley M.A."/>
            <person name="Stajich J.E."/>
            <person name="Spatafora J.W."/>
            <person name="Visel A."/>
            <person name="Grigoriev I.V."/>
        </authorList>
    </citation>
    <scope>NUCLEOTIDE SEQUENCE [LARGE SCALE GENOMIC DNA]</scope>
    <source>
        <strain evidence="8 9">NRRL 2496</strain>
    </source>
</reference>
<dbReference type="InterPro" id="IPR013083">
    <property type="entry name" value="Znf_RING/FYVE/PHD"/>
</dbReference>
<feature type="compositionally biased region" description="Acidic residues" evidence="5">
    <location>
        <begin position="172"/>
        <end position="182"/>
    </location>
</feature>
<evidence type="ECO:0000256" key="4">
    <source>
        <dbReference type="PROSITE-ProRule" id="PRU00175"/>
    </source>
</evidence>
<dbReference type="InterPro" id="IPR001841">
    <property type="entry name" value="Znf_RING"/>
</dbReference>
<dbReference type="PANTHER" id="PTHR23327:SF51">
    <property type="entry name" value="TRANSCRIPTIONAL REGULATOR OF YEAST FORM ADHERENCE 3"/>
    <property type="match status" value="1"/>
</dbReference>
<keyword evidence="2 4" id="KW-0863">Zinc-finger</keyword>
<feature type="domain" description="RING-type" evidence="6">
    <location>
        <begin position="413"/>
        <end position="452"/>
    </location>
</feature>
<dbReference type="PROSITE" id="PS51382">
    <property type="entry name" value="SPX"/>
    <property type="match status" value="1"/>
</dbReference>
<dbReference type="InterPro" id="IPR018957">
    <property type="entry name" value="Znf_C3HC4_RING-type"/>
</dbReference>
<dbReference type="Gene3D" id="3.30.40.10">
    <property type="entry name" value="Zinc/RING finger domain, C3HC4 (zinc finger)"/>
    <property type="match status" value="1"/>
</dbReference>
<dbReference type="EMBL" id="MCGN01000003">
    <property type="protein sequence ID" value="ORY99328.1"/>
    <property type="molecule type" value="Genomic_DNA"/>
</dbReference>
<evidence type="ECO:0000313" key="9">
    <source>
        <dbReference type="Proteomes" id="UP000242180"/>
    </source>
</evidence>
<protein>
    <submittedName>
        <fullName evidence="8">SPX domain-domain-containing protein</fullName>
    </submittedName>
</protein>
<gene>
    <name evidence="8" type="ORF">BCR43DRAFT_489095</name>
</gene>
<organism evidence="8 9">
    <name type="scientific">Syncephalastrum racemosum</name>
    <name type="common">Filamentous fungus</name>
    <dbReference type="NCBI Taxonomy" id="13706"/>
    <lineage>
        <taxon>Eukaryota</taxon>
        <taxon>Fungi</taxon>
        <taxon>Fungi incertae sedis</taxon>
        <taxon>Mucoromycota</taxon>
        <taxon>Mucoromycotina</taxon>
        <taxon>Mucoromycetes</taxon>
        <taxon>Mucorales</taxon>
        <taxon>Syncephalastraceae</taxon>
        <taxon>Syncephalastrum</taxon>
    </lineage>
</organism>
<evidence type="ECO:0000259" key="6">
    <source>
        <dbReference type="PROSITE" id="PS50089"/>
    </source>
</evidence>
<proteinExistence type="predicted"/>
<sequence length="522" mass="60626">MKFAKQLETEAEDIPSEWRPYLIQYKALKKLISKIAAEIERRGLSAALLRECLKQGTDYKTGFRIKYYFTGEPPNVRPCIQFDYPRNESGLPDLLKKLTAHHHDENDTQDIGNNVNARPKLQYQKTENDTDFFTLSSKDLNTPRRKSETTDMMKQLVDLTLNKSNNGHSPPDSDEEEEEEDHDDHHHDDHALTQLQEGEEGEQDNTTHHVSEMKHLVIELEREDEFFYALTTELEQAVELQKSTTHKFEEDVRELEYRMVAVSSPQHESDMYAWRSIFSLYMDAQIFRGKAERDRTMRSVEQSRSQLAWFSQQLSQQKLLNKFKTKASRDAFRQFQALNTELLTLKHYQLLNQTAVTKILKKHDKRSGLTASKSFPTFLRTSKLGDIRLADILCASVLTRLASVIPQPDDYLCPVCLAVAWRPIRLVCGHVFCVRCLIKGQKKHVKDCPLCRHPGAVEQASALNLDIPMQNLLKTYFPKEIKQKKKDNEREQAIEDVQAMTGRKYTEEQLMRMNDSQKCIIM</sequence>
<keyword evidence="9" id="KW-1185">Reference proteome</keyword>